<comment type="subunit">
    <text evidence="10">Heterodimer; heterodimerization with TRMT112 is required for S-adenosyl-L-methionine-binding.</text>
</comment>
<evidence type="ECO:0000256" key="10">
    <source>
        <dbReference type="ARBA" id="ARBA00062344"/>
    </source>
</evidence>
<dbReference type="GO" id="GO:0032259">
    <property type="term" value="P:methylation"/>
    <property type="evidence" value="ECO:0007669"/>
    <property type="project" value="UniProtKB-KW"/>
</dbReference>
<dbReference type="GO" id="GO:0035657">
    <property type="term" value="C:eRF1 methyltransferase complex"/>
    <property type="evidence" value="ECO:0007669"/>
    <property type="project" value="TreeGrafter"/>
</dbReference>
<name>A0A7L2URA0_BALRX</name>
<comment type="caution">
    <text evidence="18">The sequence shown here is derived from an EMBL/GenBank/DDBJ whole genome shotgun (WGS) entry which is preliminary data.</text>
</comment>
<dbReference type="NCBIfam" id="TIGR00537">
    <property type="entry name" value="hemK_rel_arch"/>
    <property type="match status" value="1"/>
</dbReference>
<evidence type="ECO:0000256" key="2">
    <source>
        <dbReference type="ARBA" id="ARBA00006149"/>
    </source>
</evidence>
<organism evidence="18 19">
    <name type="scientific">Balaeniceps rex</name>
    <name type="common">Shoebill</name>
    <dbReference type="NCBI Taxonomy" id="33584"/>
    <lineage>
        <taxon>Eukaryota</taxon>
        <taxon>Metazoa</taxon>
        <taxon>Chordata</taxon>
        <taxon>Craniata</taxon>
        <taxon>Vertebrata</taxon>
        <taxon>Euteleostomi</taxon>
        <taxon>Archelosauria</taxon>
        <taxon>Archosauria</taxon>
        <taxon>Dinosauria</taxon>
        <taxon>Saurischia</taxon>
        <taxon>Theropoda</taxon>
        <taxon>Coelurosauria</taxon>
        <taxon>Aves</taxon>
        <taxon>Neognathae</taxon>
        <taxon>Neoaves</taxon>
        <taxon>Aequornithes</taxon>
        <taxon>Pelecaniformes</taxon>
        <taxon>Balaenicipitidae</taxon>
        <taxon>Balaeniceps</taxon>
    </lineage>
</organism>
<evidence type="ECO:0000313" key="18">
    <source>
        <dbReference type="EMBL" id="NXS48316.1"/>
    </source>
</evidence>
<dbReference type="GO" id="GO:0036009">
    <property type="term" value="F:protein-glutamine N-methyltransferase activity"/>
    <property type="evidence" value="ECO:0007669"/>
    <property type="project" value="UniProtKB-ARBA"/>
</dbReference>
<feature type="non-terminal residue" evidence="18">
    <location>
        <position position="217"/>
    </location>
</feature>
<evidence type="ECO:0000256" key="6">
    <source>
        <dbReference type="ARBA" id="ARBA00023242"/>
    </source>
</evidence>
<comment type="subcellular location">
    <subcellularLocation>
        <location evidence="1">Nucleus</location>
    </subcellularLocation>
</comment>
<proteinExistence type="inferred from homology"/>
<dbReference type="PANTHER" id="PTHR45875:SF1">
    <property type="entry name" value="METHYLTRANSFERASE N6AMT1"/>
    <property type="match status" value="1"/>
</dbReference>
<dbReference type="PROSITE" id="PS00092">
    <property type="entry name" value="N6_MTASE"/>
    <property type="match status" value="1"/>
</dbReference>
<evidence type="ECO:0000256" key="4">
    <source>
        <dbReference type="ARBA" id="ARBA00022679"/>
    </source>
</evidence>
<dbReference type="CDD" id="cd02440">
    <property type="entry name" value="AdoMet_MTases"/>
    <property type="match status" value="1"/>
</dbReference>
<evidence type="ECO:0000256" key="12">
    <source>
        <dbReference type="ARBA" id="ARBA00076540"/>
    </source>
</evidence>
<keyword evidence="3 18" id="KW-0489">Methyltransferase</keyword>
<evidence type="ECO:0000256" key="15">
    <source>
        <dbReference type="ARBA" id="ARBA00093624"/>
    </source>
</evidence>
<comment type="catalytic activity">
    <reaction evidence="8">
        <text>methylarsonous acid + S-adenosyl-L-methionine = dimethylarsinate + S-adenosyl-L-homocysteine + 2 H(+)</text>
        <dbReference type="Rhea" id="RHEA:11684"/>
        <dbReference type="ChEBI" id="CHEBI:15378"/>
        <dbReference type="ChEBI" id="CHEBI:16223"/>
        <dbReference type="ChEBI" id="CHEBI:17826"/>
        <dbReference type="ChEBI" id="CHEBI:57856"/>
        <dbReference type="ChEBI" id="CHEBI:59789"/>
    </reaction>
</comment>
<evidence type="ECO:0000256" key="5">
    <source>
        <dbReference type="ARBA" id="ARBA00022691"/>
    </source>
</evidence>
<dbReference type="Gene3D" id="3.40.50.150">
    <property type="entry name" value="Vaccinia Virus protein VP39"/>
    <property type="match status" value="1"/>
</dbReference>
<evidence type="ECO:0000256" key="8">
    <source>
        <dbReference type="ARBA" id="ARBA00050903"/>
    </source>
</evidence>
<dbReference type="GO" id="GO:0005634">
    <property type="term" value="C:nucleus"/>
    <property type="evidence" value="ECO:0007669"/>
    <property type="project" value="UniProtKB-SubCell"/>
</dbReference>
<evidence type="ECO:0000256" key="7">
    <source>
        <dbReference type="ARBA" id="ARBA00048619"/>
    </source>
</evidence>
<dbReference type="FunFam" id="3.40.50.150:FF:000077">
    <property type="entry name" value="HemK methyltransferase family member 2"/>
    <property type="match status" value="1"/>
</dbReference>
<evidence type="ECO:0000256" key="14">
    <source>
        <dbReference type="ARBA" id="ARBA00083337"/>
    </source>
</evidence>
<protein>
    <recommendedName>
        <fullName evidence="15">Methyltransferase HEMK2</fullName>
    </recommendedName>
    <alternativeName>
        <fullName evidence="14">HemK methyltransferase family member 2</fullName>
    </alternativeName>
    <alternativeName>
        <fullName evidence="12">Lysine N-methyltransferase 9</fullName>
    </alternativeName>
    <alternativeName>
        <fullName evidence="11">Methylarsonite methyltransferase N6AMT1</fullName>
    </alternativeName>
    <alternativeName>
        <fullName evidence="16">Methyltransferase N6AMT1</fullName>
    </alternativeName>
    <alternativeName>
        <fullName evidence="13">Protein N(5)-glutamine methyltransferase</fullName>
    </alternativeName>
</protein>
<evidence type="ECO:0000313" key="19">
    <source>
        <dbReference type="Proteomes" id="UP000528411"/>
    </source>
</evidence>
<dbReference type="SUPFAM" id="SSF53335">
    <property type="entry name" value="S-adenosyl-L-methionine-dependent methyltransferases"/>
    <property type="match status" value="1"/>
</dbReference>
<dbReference type="InterPro" id="IPR029063">
    <property type="entry name" value="SAM-dependent_MTases_sf"/>
</dbReference>
<keyword evidence="6" id="KW-0539">Nucleus</keyword>
<dbReference type="AlphaFoldDB" id="A0A7L2URA0"/>
<dbReference type="GO" id="GO:0003676">
    <property type="term" value="F:nucleic acid binding"/>
    <property type="evidence" value="ECO:0007669"/>
    <property type="project" value="InterPro"/>
</dbReference>
<evidence type="ECO:0000259" key="17">
    <source>
        <dbReference type="Pfam" id="PF05175"/>
    </source>
</evidence>
<evidence type="ECO:0000256" key="16">
    <source>
        <dbReference type="ARBA" id="ARBA00093667"/>
    </source>
</evidence>
<dbReference type="InterPro" id="IPR007848">
    <property type="entry name" value="Small_mtfrase_dom"/>
</dbReference>
<dbReference type="OrthoDB" id="406152at2759"/>
<keyword evidence="5" id="KW-0949">S-adenosyl-L-methionine</keyword>
<feature type="domain" description="Methyltransferase small" evidence="17">
    <location>
        <begin position="49"/>
        <end position="130"/>
    </location>
</feature>
<evidence type="ECO:0000256" key="3">
    <source>
        <dbReference type="ARBA" id="ARBA00022603"/>
    </source>
</evidence>
<gene>
    <name evidence="18" type="primary">N6amt1</name>
    <name evidence="18" type="ORF">BALREX_R02493</name>
</gene>
<evidence type="ECO:0000256" key="1">
    <source>
        <dbReference type="ARBA" id="ARBA00004123"/>
    </source>
</evidence>
<accession>A0A7L2URA0</accession>
<dbReference type="PANTHER" id="PTHR45875">
    <property type="entry name" value="METHYLTRANSFERASE N6AMT1"/>
    <property type="match status" value="1"/>
</dbReference>
<keyword evidence="4 18" id="KW-0808">Transferase</keyword>
<keyword evidence="19" id="KW-1185">Reference proteome</keyword>
<evidence type="ECO:0000256" key="9">
    <source>
        <dbReference type="ARBA" id="ARBA00053180"/>
    </source>
</evidence>
<dbReference type="InterPro" id="IPR004557">
    <property type="entry name" value="PrmC-related"/>
</dbReference>
<comment type="similarity">
    <text evidence="2">Belongs to the eukaryotic/archaeal PrmC-related family.</text>
</comment>
<evidence type="ECO:0000256" key="13">
    <source>
        <dbReference type="ARBA" id="ARBA00080992"/>
    </source>
</evidence>
<sequence>AAPRLPTPRYDHVGPQGPFRDVYEPAEDTFLLLDALEREAARLREAGVEICLEIGSGSGVVSTFLASSIIGSSALYICTDINPMAAYCTLETALLNNVHLQPVITDLVKGLSPRLNGKVDLLLFNPPYVVTPSEEVESHGIEASWAGGKKGREVMDRVFPLVPDLLSPGGLFYLVTIKENNPDEILETMKKCGLEGTRVLSRQAGQEMLTILKFRKS</sequence>
<dbReference type="EMBL" id="VYZW01051211">
    <property type="protein sequence ID" value="NXS48316.1"/>
    <property type="molecule type" value="Genomic_DNA"/>
</dbReference>
<feature type="non-terminal residue" evidence="18">
    <location>
        <position position="1"/>
    </location>
</feature>
<dbReference type="Pfam" id="PF05175">
    <property type="entry name" value="MTS"/>
    <property type="match status" value="1"/>
</dbReference>
<evidence type="ECO:0000256" key="11">
    <source>
        <dbReference type="ARBA" id="ARBA00075330"/>
    </source>
</evidence>
<reference evidence="18 19" key="1">
    <citation type="submission" date="2019-09" db="EMBL/GenBank/DDBJ databases">
        <title>Bird 10,000 Genomes (B10K) Project - Family phase.</title>
        <authorList>
            <person name="Zhang G."/>
        </authorList>
    </citation>
    <scope>NUCLEOTIDE SEQUENCE [LARGE SCALE GENOMIC DNA]</scope>
    <source>
        <strain evidence="18">B10K-DU-012-56</strain>
    </source>
</reference>
<dbReference type="Proteomes" id="UP000528411">
    <property type="component" value="Unassembled WGS sequence"/>
</dbReference>
<dbReference type="InterPro" id="IPR002052">
    <property type="entry name" value="DNA_methylase_N6_adenine_CS"/>
</dbReference>
<comment type="function">
    <text evidence="9">Methyltransferase that can methylate proteins and, to a lower extent, arsenic. Catalytic subunit of a heterodimer with TRMT112, which monomethylates 'Lys-12' of histone H4 (H4K12me1), a modification present at the promoters of numerous genes encoding cell cycle regulators. Catalytic subunit of a heterodimer with TRMT112, which catalyzes N5-methylation of Glu residue of proteins with a Gly-Gln-Xaa-Xaa-Xaa-Arg motif. Methylates ETF1 on 'Gln-185'; ETF1 needs to be complexed to ERF3 in its GTP-bound form to be efficiently methylated. May also play a role in the modulation of arsenic-induced toxicity by mediating the conversion of monomethylarsonous acid (3+) into the less toxic dimethylarsonic acid. It however only plays a limited role in arsenic metabolism compared with AS3MT.</text>
</comment>
<dbReference type="InterPro" id="IPR052190">
    <property type="entry name" value="Euk-Arch_PrmC-MTase"/>
</dbReference>
<comment type="catalytic activity">
    <reaction evidence="7">
        <text>L-lysyl-[histone] + S-adenosyl-L-methionine = N(6)-methyl-L-lysyl-[histone] + S-adenosyl-L-homocysteine + H(+)</text>
        <dbReference type="Rhea" id="RHEA:10024"/>
        <dbReference type="Rhea" id="RHEA-COMP:9845"/>
        <dbReference type="Rhea" id="RHEA-COMP:9846"/>
        <dbReference type="ChEBI" id="CHEBI:15378"/>
        <dbReference type="ChEBI" id="CHEBI:29969"/>
        <dbReference type="ChEBI" id="CHEBI:57856"/>
        <dbReference type="ChEBI" id="CHEBI:59789"/>
        <dbReference type="ChEBI" id="CHEBI:61929"/>
    </reaction>
    <physiologicalReaction direction="left-to-right" evidence="7">
        <dbReference type="Rhea" id="RHEA:10025"/>
    </physiologicalReaction>
</comment>